<sequence length="421" mass="47650">MQPSQPSEHSNHSDSVKKRRIYLTDEYLRSQSHRSSQQSHRSSRSHRHRHHHRHRSPSSSYSDSESSEDIRREQKRPEPAYSKETVDKSKNNDLNIVLERLKMINPKSTVKIEEGQVIIQSPHTALDSDQRRQNQAREHRQLFFPPAKTDIQSSNALNQPTIRSLQPQASPNEHHGTFSQPIMHTPSISPPSVSHPSSMSTDPFGLDSLRDHVSAPSWVPKPKQRYQQDPSSHHLFEKADESVRMTPYSSNSAYQHAQQGQGFIQQGIPQMASVPPFPSQVSPHQQYQPINQHVHPSNTPFNPIQHPPGGFFAGAAPHPPQFPSQPPPSYPAYLPPQPSPYSSVYPASSPYGVTAQQLYKHQQAPVSLPPPQPRKEEHRSKRKRTKIVAKTTYTPEFQQFKTNAAAIKDFTPRGKAVPSQD</sequence>
<evidence type="ECO:0000313" key="3">
    <source>
        <dbReference type="Proteomes" id="UP001281761"/>
    </source>
</evidence>
<reference evidence="2 3" key="1">
    <citation type="journal article" date="2022" name="bioRxiv">
        <title>Genomics of Preaxostyla Flagellates Illuminates Evolutionary Transitions and the Path Towards Mitochondrial Loss.</title>
        <authorList>
            <person name="Novak L.V.F."/>
            <person name="Treitli S.C."/>
            <person name="Pyrih J."/>
            <person name="Halakuc P."/>
            <person name="Pipaliya S.V."/>
            <person name="Vacek V."/>
            <person name="Brzon O."/>
            <person name="Soukal P."/>
            <person name="Eme L."/>
            <person name="Dacks J.B."/>
            <person name="Karnkowska A."/>
            <person name="Elias M."/>
            <person name="Hampl V."/>
        </authorList>
    </citation>
    <scope>NUCLEOTIDE SEQUENCE [LARGE SCALE GENOMIC DNA]</scope>
    <source>
        <strain evidence="2">NAU3</strain>
        <tissue evidence="2">Gut</tissue>
    </source>
</reference>
<feature type="region of interest" description="Disordered" evidence="1">
    <location>
        <begin position="297"/>
        <end position="388"/>
    </location>
</feature>
<feature type="compositionally biased region" description="Pro residues" evidence="1">
    <location>
        <begin position="317"/>
        <end position="339"/>
    </location>
</feature>
<feature type="compositionally biased region" description="Low complexity" evidence="1">
    <location>
        <begin position="186"/>
        <end position="203"/>
    </location>
</feature>
<feature type="compositionally biased region" description="Basic and acidic residues" evidence="1">
    <location>
        <begin position="68"/>
        <end position="78"/>
    </location>
</feature>
<feature type="compositionally biased region" description="Basic residues" evidence="1">
    <location>
        <begin position="41"/>
        <end position="56"/>
    </location>
</feature>
<feature type="region of interest" description="Disordered" evidence="1">
    <location>
        <begin position="165"/>
        <end position="232"/>
    </location>
</feature>
<evidence type="ECO:0000313" key="2">
    <source>
        <dbReference type="EMBL" id="KAK2961220.1"/>
    </source>
</evidence>
<comment type="caution">
    <text evidence="2">The sequence shown here is derived from an EMBL/GenBank/DDBJ whole genome shotgun (WGS) entry which is preliminary data.</text>
</comment>
<accession>A0ABQ9YC01</accession>
<feature type="compositionally biased region" description="Low complexity" evidence="1">
    <location>
        <begin position="29"/>
        <end position="40"/>
    </location>
</feature>
<feature type="region of interest" description="Disordered" evidence="1">
    <location>
        <begin position="1"/>
        <end position="90"/>
    </location>
</feature>
<dbReference type="EMBL" id="JARBJD010000017">
    <property type="protein sequence ID" value="KAK2961220.1"/>
    <property type="molecule type" value="Genomic_DNA"/>
</dbReference>
<organism evidence="2 3">
    <name type="scientific">Blattamonas nauphoetae</name>
    <dbReference type="NCBI Taxonomy" id="2049346"/>
    <lineage>
        <taxon>Eukaryota</taxon>
        <taxon>Metamonada</taxon>
        <taxon>Preaxostyla</taxon>
        <taxon>Oxymonadida</taxon>
        <taxon>Blattamonas</taxon>
    </lineage>
</organism>
<feature type="compositionally biased region" description="Low complexity" evidence="1">
    <location>
        <begin position="340"/>
        <end position="351"/>
    </location>
</feature>
<dbReference type="Proteomes" id="UP001281761">
    <property type="component" value="Unassembled WGS sequence"/>
</dbReference>
<name>A0ABQ9YC01_9EUKA</name>
<gene>
    <name evidence="2" type="ORF">BLNAU_3666</name>
</gene>
<feature type="compositionally biased region" description="Polar residues" evidence="1">
    <location>
        <begin position="165"/>
        <end position="182"/>
    </location>
</feature>
<evidence type="ECO:0000256" key="1">
    <source>
        <dbReference type="SAM" id="MobiDB-lite"/>
    </source>
</evidence>
<feature type="compositionally biased region" description="Basic and acidic residues" evidence="1">
    <location>
        <begin position="9"/>
        <end position="28"/>
    </location>
</feature>
<protein>
    <submittedName>
        <fullName evidence="2">Uncharacterized protein</fullName>
    </submittedName>
</protein>
<proteinExistence type="predicted"/>
<keyword evidence="3" id="KW-1185">Reference proteome</keyword>